<proteinExistence type="inferred from homology"/>
<dbReference type="EMBL" id="JOSX01000020">
    <property type="protein sequence ID" value="KEK14476.1"/>
    <property type="molecule type" value="Genomic_DNA"/>
</dbReference>
<dbReference type="EMBL" id="JAOTNP010000013">
    <property type="protein sequence ID" value="MDV8946447.1"/>
    <property type="molecule type" value="Genomic_DNA"/>
</dbReference>
<dbReference type="Proteomes" id="UP000027731">
    <property type="component" value="Unassembled WGS sequence"/>
</dbReference>
<dbReference type="RefSeq" id="WP_003664225.1">
    <property type="nucleotide sequence ID" value="NZ_CABFNG010000051.1"/>
</dbReference>
<dbReference type="Proteomes" id="UP001286376">
    <property type="component" value="Unassembled WGS sequence"/>
</dbReference>
<evidence type="ECO:0000313" key="9">
    <source>
        <dbReference type="EMBL" id="OPG88196.1"/>
    </source>
</evidence>
<evidence type="ECO:0000313" key="21">
    <source>
        <dbReference type="Proteomes" id="UP000245735"/>
    </source>
</evidence>
<evidence type="ECO:0000313" key="8">
    <source>
        <dbReference type="EMBL" id="NME21922.1"/>
    </source>
</evidence>
<dbReference type="Pfam" id="PF00011">
    <property type="entry name" value="HSP20"/>
    <property type="match status" value="1"/>
</dbReference>
<evidence type="ECO:0000256" key="2">
    <source>
        <dbReference type="RuleBase" id="RU003616"/>
    </source>
</evidence>
<evidence type="ECO:0000313" key="6">
    <source>
        <dbReference type="EMBL" id="MDV8946447.1"/>
    </source>
</evidence>
<dbReference type="EMBL" id="QGHT01000039">
    <property type="protein sequence ID" value="PWT40636.1"/>
    <property type="molecule type" value="Genomic_DNA"/>
</dbReference>
<dbReference type="Proteomes" id="UP000587270">
    <property type="component" value="Unassembled WGS sequence"/>
</dbReference>
<dbReference type="Proteomes" id="UP000216681">
    <property type="component" value="Unassembled WGS sequence"/>
</dbReference>
<dbReference type="Proteomes" id="UP000189795">
    <property type="component" value="Unassembled WGS sequence"/>
</dbReference>
<evidence type="ECO:0000313" key="5">
    <source>
        <dbReference type="EMBL" id="KEK14476.1"/>
    </source>
</evidence>
<dbReference type="Proteomes" id="UP000276940">
    <property type="component" value="Unassembled WGS sequence"/>
</dbReference>
<evidence type="ECO:0000313" key="17">
    <source>
        <dbReference type="Proteomes" id="UP000189795"/>
    </source>
</evidence>
<feature type="region of interest" description="Disordered" evidence="3">
    <location>
        <begin position="78"/>
        <end position="98"/>
    </location>
</feature>
<dbReference type="PATRIC" id="fig|1598.90.peg.1576"/>
<evidence type="ECO:0000313" key="26">
    <source>
        <dbReference type="Proteomes" id="UP001286376"/>
    </source>
</evidence>
<evidence type="ECO:0000313" key="12">
    <source>
        <dbReference type="EMBL" id="OYS93868.1"/>
    </source>
</evidence>
<reference evidence="5 16" key="1">
    <citation type="submission" date="2014-06" db="EMBL/GenBank/DDBJ databases">
        <title>Genetic determinant of reutericyclin biosynthesis of Lactobacillus reuteri.</title>
        <authorList>
            <person name="Lin X."/>
            <person name="Duar R."/>
            <person name="Walter J."/>
            <person name="Gaenzle M."/>
        </authorList>
    </citation>
    <scope>NUCLEOTIDE SEQUENCE [LARGE SCALE GENOMIC DNA]</scope>
    <source>
        <strain evidence="5 16">LTH2584</strain>
    </source>
</reference>
<evidence type="ECO:0000313" key="19">
    <source>
        <dbReference type="Proteomes" id="UP000215747"/>
    </source>
</evidence>
<protein>
    <submittedName>
        <fullName evidence="5">Heat-shock protein Hsp20</fullName>
    </submittedName>
    <submittedName>
        <fullName evidence="7">Hsp20 family protein</fullName>
    </submittedName>
    <submittedName>
        <fullName evidence="6">Hsp20/alpha crystallin family protein</fullName>
    </submittedName>
</protein>
<reference evidence="21 22" key="7">
    <citation type="journal article" date="2018" name="Front. Microbiol.">
        <title>Comparative Genomics of the Herbivore Gut Symbiont Lactobacillus reuteri Reveals Genetic Diversity and Lifestyle Adaptation.</title>
        <authorList>
            <person name="Zhao J."/>
        </authorList>
    </citation>
    <scope>NUCLEOTIDE SEQUENCE [LARGE SCALE GENOMIC DNA]</scope>
    <source>
        <strain evidence="14 22">LR10</strain>
        <strain evidence="21">LR9</strain>
    </source>
</reference>
<dbReference type="PANTHER" id="PTHR11527">
    <property type="entry name" value="HEAT-SHOCK PROTEIN 20 FAMILY MEMBER"/>
    <property type="match status" value="1"/>
</dbReference>
<name>A0A073JKH8_LIMRT</name>
<reference evidence="6 26" key="12">
    <citation type="journal article" date="2022" name="Front. Cell. Infect. Microbiol.">
        <title>The probiotic and immunomodulation effects of Limosilactobacillus reuteri RGW1 isolated from calf feces.</title>
        <authorList>
            <person name="Huang K."/>
            <person name="Shi W."/>
            <person name="Yang B."/>
            <person name="Wang J."/>
        </authorList>
    </citation>
    <scope>NUCLEOTIDE SEQUENCE [LARGE SCALE GENOMIC DNA]</scope>
    <source>
        <strain evidence="6 26">RGW1</strain>
    </source>
</reference>
<sequence>MANELQNRNNLFDSLMNMRNWMNDDFFSNLTPVADHMKTDVTEDDKNYTVKIDMPGFDKKDIHINYANDILTVTGHRDTFDDDGDKDGNVLHSERRYGQMSRQYRLPDVNKKDIKAQYKNGVLTITLPKMDETDDDENHIDIE</sequence>
<evidence type="ECO:0000313" key="15">
    <source>
        <dbReference type="EMBL" id="RMX24657.1"/>
    </source>
</evidence>
<dbReference type="CDD" id="cd06471">
    <property type="entry name" value="ACD_LpsHSP_like"/>
    <property type="match status" value="1"/>
</dbReference>
<evidence type="ECO:0000313" key="20">
    <source>
        <dbReference type="Proteomes" id="UP000216681"/>
    </source>
</evidence>
<dbReference type="EMBL" id="QGHV01000032">
    <property type="protein sequence ID" value="PWT37285.1"/>
    <property type="molecule type" value="Genomic_DNA"/>
</dbReference>
<dbReference type="SUPFAM" id="SSF49764">
    <property type="entry name" value="HSP20-like chaperones"/>
    <property type="match status" value="1"/>
</dbReference>
<gene>
    <name evidence="9" type="ORF">B5D07_06845</name>
    <name evidence="10" type="ORF">BHL82_01450</name>
    <name evidence="15" type="ORF">C5O77_08795</name>
    <name evidence="11" type="ORF">CBF96_00880</name>
    <name evidence="12" type="ORF">CBG15_05460</name>
    <name evidence="14" type="ORF">DKZ22_08230</name>
    <name evidence="13" type="ORF">DKZ35_06050</name>
    <name evidence="7" type="ORF">GIX83_09140</name>
    <name evidence="8" type="ORF">HF865_04285</name>
    <name evidence="5" type="ORF">LR3_01205</name>
    <name evidence="6" type="ORF">NX099_03345</name>
</gene>
<evidence type="ECO:0000313" key="22">
    <source>
        <dbReference type="Proteomes" id="UP000245980"/>
    </source>
</evidence>
<reference evidence="13" key="9">
    <citation type="submission" date="2018-05" db="EMBL/GenBank/DDBJ databases">
        <authorList>
            <person name="Peng X.Y."/>
            <person name="Xu Y.F."/>
            <person name="Luo D."/>
            <person name="Yu J."/>
            <person name="Gu J.Y."/>
        </authorList>
    </citation>
    <scope>NUCLEOTIDE SEQUENCE</scope>
    <source>
        <strain evidence="14">LR10</strain>
        <strain evidence="13">LR9</strain>
    </source>
</reference>
<dbReference type="Proteomes" id="UP000215747">
    <property type="component" value="Unassembled WGS sequence"/>
</dbReference>
<reference evidence="8 25" key="11">
    <citation type="submission" date="2020-04" db="EMBL/GenBank/DDBJ databases">
        <authorList>
            <person name="Hitch T.C.A."/>
            <person name="Wylensek D."/>
            <person name="Clavel T."/>
        </authorList>
    </citation>
    <scope>NUCLEOTIDE SEQUENCE [LARGE SCALE GENOMIC DNA]</scope>
    <source>
        <strain evidence="8 25">WCA-386-APC-4I</strain>
    </source>
</reference>
<accession>A0A073JKH8</accession>
<dbReference type="AlphaFoldDB" id="A0A073JKH8"/>
<comment type="caution">
    <text evidence="5">The sequence shown here is derived from an EMBL/GenBank/DDBJ whole genome shotgun (WGS) entry which is preliminary data.</text>
</comment>
<dbReference type="Proteomes" id="UP000245735">
    <property type="component" value="Unassembled WGS sequence"/>
</dbReference>
<dbReference type="InterPro" id="IPR002068">
    <property type="entry name" value="A-crystallin/Hsp20_dom"/>
</dbReference>
<dbReference type="Proteomes" id="UP000245980">
    <property type="component" value="Unassembled WGS sequence"/>
</dbReference>
<comment type="similarity">
    <text evidence="1 2">Belongs to the small heat shock protein (HSP20) family.</text>
</comment>
<evidence type="ECO:0000313" key="23">
    <source>
        <dbReference type="Proteomes" id="UP000276940"/>
    </source>
</evidence>
<evidence type="ECO:0000256" key="3">
    <source>
        <dbReference type="SAM" id="MobiDB-lite"/>
    </source>
</evidence>
<dbReference type="EMBL" id="WJNE01000034">
    <property type="protein sequence ID" value="MRG69980.1"/>
    <property type="molecule type" value="Genomic_DNA"/>
</dbReference>
<dbReference type="EMBL" id="MWVS01000073">
    <property type="protein sequence ID" value="OPG88196.1"/>
    <property type="molecule type" value="Genomic_DNA"/>
</dbReference>
<evidence type="ECO:0000313" key="13">
    <source>
        <dbReference type="EMBL" id="PWT37285.1"/>
    </source>
</evidence>
<evidence type="ECO:0000256" key="1">
    <source>
        <dbReference type="PROSITE-ProRule" id="PRU00285"/>
    </source>
</evidence>
<dbReference type="Gene3D" id="2.60.40.790">
    <property type="match status" value="1"/>
</dbReference>
<evidence type="ECO:0000313" key="10">
    <source>
        <dbReference type="EMBL" id="OTA83514.1"/>
    </source>
</evidence>
<reference evidence="15 23" key="8">
    <citation type="journal article" date="2018" name="J Appl Environ Microbiol">
        <title>The gut symbionts Lactobacillus reuteri R2lc and 2010 encode a polyketide synthase cluster that activates the mammalian aryl-hydrocarbon receptor.</title>
        <authorList>
            <person name="Ozcam M."/>
            <person name="Roos S."/>
            <person name="Van Pijkeren J.P."/>
        </authorList>
    </citation>
    <scope>NUCLEOTIDE SEQUENCE [LARGE SCALE GENOMIC DNA]</scope>
    <source>
        <strain evidence="15 23">R2lc</strain>
    </source>
</reference>
<reference evidence="19 20" key="5">
    <citation type="submission" date="2017-05" db="EMBL/GenBank/DDBJ databases">
        <authorList>
            <person name="Lin X.B."/>
            <person name="Stothard P."/>
            <person name="Tasseva G."/>
            <person name="Walter J."/>
        </authorList>
    </citation>
    <scope>NUCLEOTIDE SEQUENCE [LARGE SCALE GENOMIC DNA]</scope>
    <source>
        <strain evidence="12 20">105n</strain>
        <strain evidence="19">114h</strain>
    </source>
</reference>
<reference evidence="7 24" key="10">
    <citation type="submission" date="2019-11" db="EMBL/GenBank/DDBJ databases">
        <title>Draft genome sequence of 12 host-associated Lactobacillus reuteri rodent strains.</title>
        <authorList>
            <person name="Zhang S."/>
            <person name="Ozcam M."/>
            <person name="Van Pijkeren J.P."/>
        </authorList>
    </citation>
    <scope>NUCLEOTIDE SEQUENCE [LARGE SCALE GENOMIC DNA]</scope>
    <source>
        <strain evidence="7 24">Rat19</strain>
    </source>
</reference>
<dbReference type="EMBL" id="JABAFN010000010">
    <property type="protein sequence ID" value="NME21922.1"/>
    <property type="molecule type" value="Genomic_DNA"/>
</dbReference>
<reference evidence="11" key="4">
    <citation type="submission" date="2017-05" db="EMBL/GenBank/DDBJ databases">
        <authorList>
            <person name="Song R."/>
            <person name="Chenine A.L."/>
            <person name="Ruprecht R.M."/>
        </authorList>
    </citation>
    <scope>NUCLEOTIDE SEQUENCE [LARGE SCALE GENOMIC DNA]</scope>
    <source>
        <strain evidence="11">114h</strain>
    </source>
</reference>
<evidence type="ECO:0000313" key="24">
    <source>
        <dbReference type="Proteomes" id="UP000430985"/>
    </source>
</evidence>
<evidence type="ECO:0000313" key="14">
    <source>
        <dbReference type="EMBL" id="PWT40636.1"/>
    </source>
</evidence>
<evidence type="ECO:0000259" key="4">
    <source>
        <dbReference type="PROSITE" id="PS01031"/>
    </source>
</evidence>
<dbReference type="EMBL" id="NGPX01000023">
    <property type="protein sequence ID" value="OYS93868.1"/>
    <property type="molecule type" value="Genomic_DNA"/>
</dbReference>
<evidence type="ECO:0000313" key="7">
    <source>
        <dbReference type="EMBL" id="MRG69980.1"/>
    </source>
</evidence>
<organism evidence="5 16">
    <name type="scientific">Limosilactobacillus reuteri</name>
    <name type="common">Lactobacillus reuteri</name>
    <dbReference type="NCBI Taxonomy" id="1598"/>
    <lineage>
        <taxon>Bacteria</taxon>
        <taxon>Bacillati</taxon>
        <taxon>Bacillota</taxon>
        <taxon>Bacilli</taxon>
        <taxon>Lactobacillales</taxon>
        <taxon>Lactobacillaceae</taxon>
        <taxon>Limosilactobacillus</taxon>
    </lineage>
</organism>
<dbReference type="EMBL" id="MIMU01000106">
    <property type="protein sequence ID" value="OTA83514.1"/>
    <property type="molecule type" value="Genomic_DNA"/>
</dbReference>
<reference evidence="6" key="13">
    <citation type="submission" date="2022-08" db="EMBL/GenBank/DDBJ databases">
        <authorList>
            <person name="Huang K."/>
        </authorList>
    </citation>
    <scope>NUCLEOTIDE SEQUENCE</scope>
    <source>
        <strain evidence="6">RGW1</strain>
    </source>
</reference>
<dbReference type="OMA" id="YDPFSIE"/>
<reference evidence="9 17" key="3">
    <citation type="submission" date="2017-03" db="EMBL/GenBank/DDBJ databases">
        <title>Antibiotic resistance of probiotic microorganisms.</title>
        <authorList>
            <person name="Sanudo A.I."/>
            <person name="Olivares M."/>
            <person name="Banuelos O."/>
        </authorList>
    </citation>
    <scope>NUCLEOTIDE SEQUENCE [LARGE SCALE GENOMIC DNA]</scope>
    <source>
        <strain evidence="9 17">CECT8605</strain>
    </source>
</reference>
<feature type="domain" description="SHSP" evidence="4">
    <location>
        <begin position="28"/>
        <end position="143"/>
    </location>
</feature>
<evidence type="ECO:0000313" key="11">
    <source>
        <dbReference type="EMBL" id="OYS70948.1"/>
    </source>
</evidence>
<dbReference type="Proteomes" id="UP000194286">
    <property type="component" value="Unassembled WGS sequence"/>
</dbReference>
<dbReference type="InterPro" id="IPR031107">
    <property type="entry name" value="Small_HSP"/>
</dbReference>
<dbReference type="PROSITE" id="PS01031">
    <property type="entry name" value="SHSP"/>
    <property type="match status" value="1"/>
</dbReference>
<evidence type="ECO:0000313" key="18">
    <source>
        <dbReference type="Proteomes" id="UP000194286"/>
    </source>
</evidence>
<evidence type="ECO:0000313" key="16">
    <source>
        <dbReference type="Proteomes" id="UP000027731"/>
    </source>
</evidence>
<reference evidence="19 20" key="6">
    <citation type="submission" date="2017-09" db="EMBL/GenBank/DDBJ databases">
        <title>Tripartite evolution among Lactobacillus johnsonii, Lactobacillus taiwanensis, Lactobacillus reuteri and their rodent host.</title>
        <authorList>
            <person name="Wang T."/>
            <person name="Knowles S."/>
            <person name="Cheng C."/>
        </authorList>
    </citation>
    <scope>NUCLEOTIDE SEQUENCE [LARGE SCALE GENOMIC DNA]</scope>
    <source>
        <strain evidence="12 20">105n</strain>
        <strain evidence="11 19">114h</strain>
    </source>
</reference>
<dbReference type="InterPro" id="IPR008978">
    <property type="entry name" value="HSP20-like_chaperone"/>
</dbReference>
<dbReference type="EMBL" id="NGPL01000011">
    <property type="protein sequence ID" value="OYS70948.1"/>
    <property type="molecule type" value="Genomic_DNA"/>
</dbReference>
<dbReference type="Proteomes" id="UP000430985">
    <property type="component" value="Unassembled WGS sequence"/>
</dbReference>
<evidence type="ECO:0000313" key="25">
    <source>
        <dbReference type="Proteomes" id="UP000587270"/>
    </source>
</evidence>
<dbReference type="EMBL" id="PTLS01000042">
    <property type="protein sequence ID" value="RMX24657.1"/>
    <property type="molecule type" value="Genomic_DNA"/>
</dbReference>
<feature type="compositionally biased region" description="Basic and acidic residues" evidence="3">
    <location>
        <begin position="86"/>
        <end position="97"/>
    </location>
</feature>
<reference evidence="10 18" key="2">
    <citation type="submission" date="2016-09" db="EMBL/GenBank/DDBJ databases">
        <title>Lactobacillus reuteri KLR3005, genome sequencing and assembly.</title>
        <authorList>
            <person name="Lee J.-Y."/>
            <person name="Kim E.B."/>
            <person name="Choi Y.-J."/>
        </authorList>
    </citation>
    <scope>NUCLEOTIDE SEQUENCE [LARGE SCALE GENOMIC DNA]</scope>
    <source>
        <strain evidence="10 18">KLR3005</strain>
    </source>
</reference>